<evidence type="ECO:0000313" key="3">
    <source>
        <dbReference type="Proteomes" id="UP000186895"/>
    </source>
</evidence>
<evidence type="ECO:0000313" key="2">
    <source>
        <dbReference type="EMBL" id="SIQ30093.1"/>
    </source>
</evidence>
<dbReference type="STRING" id="49186.SAMN05421647_103421"/>
<protein>
    <submittedName>
        <fullName evidence="2">Mu-like prophage protein gp16</fullName>
    </submittedName>
</protein>
<feature type="region of interest" description="Disordered" evidence="1">
    <location>
        <begin position="62"/>
        <end position="82"/>
    </location>
</feature>
<name>A0A1N6RMM7_9GAMM</name>
<proteinExistence type="predicted"/>
<dbReference type="Pfam" id="PF06252">
    <property type="entry name" value="GemA"/>
    <property type="match status" value="1"/>
</dbReference>
<accession>A0A1N6RMM7</accession>
<evidence type="ECO:0000256" key="1">
    <source>
        <dbReference type="SAM" id="MobiDB-lite"/>
    </source>
</evidence>
<sequence>MSKNAARTRDLAAIHAAKRDLAMDDDTYRDMLESWTGKRSAADLNARERGLVLSNLGKLGFQRKPRQQVGTHPGKPNNLDSTPMLQKIEAQLADMQLPWSYADAIAKRQFNIERVAWLKRREHFDAVIAALHVEQEKRALWQGVEREMKRLGISEADIERDYKPRKGWKRNRKALQQLLTLLNVKEV</sequence>
<reference evidence="2 3" key="1">
    <citation type="submission" date="2017-01" db="EMBL/GenBank/DDBJ databases">
        <authorList>
            <person name="Mah S.A."/>
            <person name="Swanson W.J."/>
            <person name="Moy G.W."/>
            <person name="Vacquier V.D."/>
        </authorList>
    </citation>
    <scope>NUCLEOTIDE SEQUENCE [LARGE SCALE GENOMIC DNA]</scope>
    <source>
        <strain evidence="2 3">DSM 7027</strain>
    </source>
</reference>
<dbReference type="InterPro" id="IPR009363">
    <property type="entry name" value="Phage_Mu_Gp16"/>
</dbReference>
<dbReference type="Proteomes" id="UP000186895">
    <property type="component" value="Unassembled WGS sequence"/>
</dbReference>
<dbReference type="AlphaFoldDB" id="A0A1N6RMM7"/>
<dbReference type="EMBL" id="FTMN01000003">
    <property type="protein sequence ID" value="SIQ30093.1"/>
    <property type="molecule type" value="Genomic_DNA"/>
</dbReference>
<keyword evidence="3" id="KW-1185">Reference proteome</keyword>
<gene>
    <name evidence="2" type="ORF">SAMN05421647_103421</name>
</gene>
<organism evidence="2 3">
    <name type="scientific">Marinobacterium stanieri</name>
    <dbReference type="NCBI Taxonomy" id="49186"/>
    <lineage>
        <taxon>Bacteria</taxon>
        <taxon>Pseudomonadati</taxon>
        <taxon>Pseudomonadota</taxon>
        <taxon>Gammaproteobacteria</taxon>
        <taxon>Oceanospirillales</taxon>
        <taxon>Oceanospirillaceae</taxon>
        <taxon>Marinobacterium</taxon>
    </lineage>
</organism>
<dbReference type="RefSeq" id="WP_076462548.1">
    <property type="nucleotide sequence ID" value="NZ_FTMN01000003.1"/>
</dbReference>